<dbReference type="Gene3D" id="1.25.40.10">
    <property type="entry name" value="Tetratricopeptide repeat domain"/>
    <property type="match status" value="2"/>
</dbReference>
<dbReference type="InterPro" id="IPR036465">
    <property type="entry name" value="vWFA_dom_sf"/>
</dbReference>
<dbReference type="SUPFAM" id="SSF53300">
    <property type="entry name" value="vWA-like"/>
    <property type="match status" value="1"/>
</dbReference>
<proteinExistence type="predicted"/>
<dbReference type="Gene3D" id="3.40.50.410">
    <property type="entry name" value="von Willebrand factor, type A domain"/>
    <property type="match status" value="1"/>
</dbReference>
<reference evidence="3 4" key="1">
    <citation type="submission" date="2024-02" db="EMBL/GenBank/DDBJ databases">
        <authorList>
            <person name="Chen Y."/>
            <person name="Shah S."/>
            <person name="Dougan E. K."/>
            <person name="Thang M."/>
            <person name="Chan C."/>
        </authorList>
    </citation>
    <scope>NUCLEOTIDE SEQUENCE [LARGE SCALE GENOMIC DNA]</scope>
</reference>
<evidence type="ECO:0000313" key="3">
    <source>
        <dbReference type="EMBL" id="CAK9090298.1"/>
    </source>
</evidence>
<dbReference type="InterPro" id="IPR002885">
    <property type="entry name" value="PPR_rpt"/>
</dbReference>
<feature type="compositionally biased region" description="Basic and acidic residues" evidence="2">
    <location>
        <begin position="297"/>
        <end position="306"/>
    </location>
</feature>
<dbReference type="PANTHER" id="PTHR47447">
    <property type="entry name" value="OS03G0856100 PROTEIN"/>
    <property type="match status" value="1"/>
</dbReference>
<keyword evidence="1" id="KW-0677">Repeat</keyword>
<feature type="region of interest" description="Disordered" evidence="2">
    <location>
        <begin position="297"/>
        <end position="316"/>
    </location>
</feature>
<organism evidence="3 4">
    <name type="scientific">Durusdinium trenchii</name>
    <dbReference type="NCBI Taxonomy" id="1381693"/>
    <lineage>
        <taxon>Eukaryota</taxon>
        <taxon>Sar</taxon>
        <taxon>Alveolata</taxon>
        <taxon>Dinophyceae</taxon>
        <taxon>Suessiales</taxon>
        <taxon>Symbiodiniaceae</taxon>
        <taxon>Durusdinium</taxon>
    </lineage>
</organism>
<keyword evidence="4" id="KW-1185">Reference proteome</keyword>
<comment type="caution">
    <text evidence="3">The sequence shown here is derived from an EMBL/GenBank/DDBJ whole genome shotgun (WGS) entry which is preliminary data.</text>
</comment>
<dbReference type="PANTHER" id="PTHR47447:SF17">
    <property type="entry name" value="OS12G0638900 PROTEIN"/>
    <property type="match status" value="1"/>
</dbReference>
<evidence type="ECO:0000313" key="4">
    <source>
        <dbReference type="Proteomes" id="UP001642464"/>
    </source>
</evidence>
<name>A0ABP0QQ85_9DINO</name>
<accession>A0ABP0QQ85</accession>
<evidence type="ECO:0000256" key="1">
    <source>
        <dbReference type="ARBA" id="ARBA00022737"/>
    </source>
</evidence>
<dbReference type="Pfam" id="PF01535">
    <property type="entry name" value="PPR"/>
    <property type="match status" value="1"/>
</dbReference>
<dbReference type="EMBL" id="CAXAMM010039973">
    <property type="protein sequence ID" value="CAK9090298.1"/>
    <property type="molecule type" value="Genomic_DNA"/>
</dbReference>
<dbReference type="Pfam" id="PF13041">
    <property type="entry name" value="PPR_2"/>
    <property type="match status" value="1"/>
</dbReference>
<gene>
    <name evidence="3" type="ORF">SCF082_LOCUS42593</name>
</gene>
<evidence type="ECO:0000256" key="2">
    <source>
        <dbReference type="SAM" id="MobiDB-lite"/>
    </source>
</evidence>
<dbReference type="InterPro" id="IPR011990">
    <property type="entry name" value="TPR-like_helical_dom_sf"/>
</dbReference>
<dbReference type="Proteomes" id="UP001642464">
    <property type="component" value="Unassembled WGS sequence"/>
</dbReference>
<protein>
    <submittedName>
        <fullName evidence="3">Mitochondrial</fullName>
    </submittedName>
</protein>
<sequence>MIQSRTNPNIIAYNAVISAHVKGHQWQRALHLFWILEAKPPSSELSPASRALPRPTVVTFSAAISACDRWWQALQLLTLMFARALSPTTVTFNAAIAAAEKAQEWQVALLLLADMLKQQVLPSVVSFSSAVSACEKSLRWEMALRLMDWMRSESVLANQVTYNSVISACEKGQQWQQAMLSLWSMPKALVDQELRSFGAACAAGARAWRWRVALALAQRGDGMARSGAVEAAAKVRCKGGGGVVDQLGMGQDANSAGCGLSRNWGPSADFREIGACAASGRVVQLPPLLSSLERASKMEAKERPPREAASVTAERHRRTSLKLQHEVAELWEALRQYREKAQRDCEAVVSKQDLAKEELLQAFKSRDSTRYLVALEAALEAEVEPQDIPCVYSLHRVSGSFEVHEIDLRRRTFSAQLCFILDYTSSMKTQVQEVKSAVPRIIEAVRQLHLPLTPNARVDLEMSCVAYNDWDEDTFRLGRPVVAIFQGQEIRHAHGEPLLREEDFNLGGEFTRKAEALEAWIDQGLGHGGFVPEELTGALLAASYLPWNAENESEPSACAKLAVVITDAPCHGKAYSAVAHDVFCDRSTGLTCSGCPEVPLRRLREQGVQVAIFHTGEGPAVSMCEKLCASEPDLIHEKVDPSATAQKLVNLLEGKLKLQPLSYVLKTFSLGQPETPHLDLALAHDMEVEDGDGQKERYKIGLDGLLFLGFPERNPKVVVRRPLDSKLDPLYERRSELVELPRVYAGCGCHELRMWPLRGEG</sequence>